<comment type="similarity">
    <text evidence="1">Belongs to the FHY3/FAR1 family.</text>
</comment>
<keyword evidence="1" id="KW-0539">Nucleus</keyword>
<keyword evidence="1" id="KW-0863">Zinc-finger</keyword>
<evidence type="ECO:0000256" key="1">
    <source>
        <dbReference type="RuleBase" id="RU367018"/>
    </source>
</evidence>
<dbReference type="InterPro" id="IPR004330">
    <property type="entry name" value="FAR1_DNA_bnd_dom"/>
</dbReference>
<evidence type="ECO:0000259" key="3">
    <source>
        <dbReference type="Pfam" id="PF03101"/>
    </source>
</evidence>
<evidence type="ECO:0000313" key="4">
    <source>
        <dbReference type="EMBL" id="KAF0912484.1"/>
    </source>
</evidence>
<dbReference type="InterPro" id="IPR031052">
    <property type="entry name" value="FHY3/FAR1"/>
</dbReference>
<dbReference type="PANTHER" id="PTHR31669:SF265">
    <property type="entry name" value="PROTEIN FAR1-RELATED SEQUENCE"/>
    <property type="match status" value="1"/>
</dbReference>
<dbReference type="Proteomes" id="UP000479710">
    <property type="component" value="Unassembled WGS sequence"/>
</dbReference>
<feature type="region of interest" description="Disordered" evidence="2">
    <location>
        <begin position="285"/>
        <end position="323"/>
    </location>
</feature>
<reference evidence="4 5" key="1">
    <citation type="submission" date="2019-11" db="EMBL/GenBank/DDBJ databases">
        <title>Whole genome sequence of Oryza granulata.</title>
        <authorList>
            <person name="Li W."/>
        </authorList>
    </citation>
    <scope>NUCLEOTIDE SEQUENCE [LARGE SCALE GENOMIC DNA]</scope>
    <source>
        <strain evidence="5">cv. Menghai</strain>
        <tissue evidence="4">Leaf</tissue>
    </source>
</reference>
<gene>
    <name evidence="4" type="ORF">E2562_014081</name>
</gene>
<protein>
    <recommendedName>
        <fullName evidence="1">Protein FAR1-RELATED SEQUENCE</fullName>
    </recommendedName>
</protein>
<evidence type="ECO:0000313" key="5">
    <source>
        <dbReference type="Proteomes" id="UP000479710"/>
    </source>
</evidence>
<dbReference type="PANTHER" id="PTHR31669">
    <property type="entry name" value="PROTEIN FAR1-RELATED SEQUENCE 10-RELATED"/>
    <property type="match status" value="1"/>
</dbReference>
<keyword evidence="1" id="KW-0479">Metal-binding</keyword>
<dbReference type="OrthoDB" id="679274at2759"/>
<dbReference type="GO" id="GO:0008270">
    <property type="term" value="F:zinc ion binding"/>
    <property type="evidence" value="ECO:0007669"/>
    <property type="project" value="UniProtKB-UniRule"/>
</dbReference>
<proteinExistence type="inferred from homology"/>
<dbReference type="EMBL" id="SPHZ02000006">
    <property type="protein sequence ID" value="KAF0912484.1"/>
    <property type="molecule type" value="Genomic_DNA"/>
</dbReference>
<feature type="compositionally biased region" description="Basic residues" evidence="2">
    <location>
        <begin position="304"/>
        <end position="313"/>
    </location>
</feature>
<comment type="function">
    <text evidence="1">Putative transcription activator involved in regulating light control of development.</text>
</comment>
<comment type="caution">
    <text evidence="4">The sequence shown here is derived from an EMBL/GenBank/DDBJ whole genome shotgun (WGS) entry which is preliminary data.</text>
</comment>
<keyword evidence="1" id="KW-0862">Zinc</keyword>
<dbReference type="GO" id="GO:0005634">
    <property type="term" value="C:nucleus"/>
    <property type="evidence" value="ECO:0007669"/>
    <property type="project" value="UniProtKB-SubCell"/>
</dbReference>
<comment type="subcellular location">
    <subcellularLocation>
        <location evidence="1">Nucleus</location>
    </subcellularLocation>
</comment>
<accession>A0A6G1DK36</accession>
<feature type="domain" description="FAR1" evidence="3">
    <location>
        <begin position="39"/>
        <end position="123"/>
    </location>
</feature>
<name>A0A6G1DK36_9ORYZ</name>
<sequence length="444" mass="49684">MVEAAAECVELDGTDAMPYGDDRTPRDGMVFKSYEEVLNFYKRYALRTGFGVCVKKSSFTKAGLCRRLVLVCNKWGDGKEDACYQARPTAKTNCQATVVARLWSDGLLHLMDVNLEHNHVLNPSAARFLRCYKTLPSGMSKDLVVRAARGECSTSGDIEVPIFDDWGRLKIGEDDVAAINGFFAEMQAKQPNFFYVMDFYVEGHLRSNELNATMSCEVQLDGSTSSILVIDLSESGGEMCLRLVEIGASSDEKYQHALRLIRDIQRTLLDDNLCRELEQKLTLSERAINGGSHMQAGSSEGGPAKKRRGRPPKKSKDTNVESLSNQYAHKDSLLVSSDVSQKDAFHSSSTASNLGTHVRTHGVVDLMEEVNPNELSFESRYGVQSSHTHHYGNQLHPSNTLQTDMIAIKYWVQMVPFQVNYLRHPQPHRPIHALDQHEFWSSGI</sequence>
<dbReference type="GO" id="GO:0006355">
    <property type="term" value="P:regulation of DNA-templated transcription"/>
    <property type="evidence" value="ECO:0007669"/>
    <property type="project" value="UniProtKB-UniRule"/>
</dbReference>
<keyword evidence="5" id="KW-1185">Reference proteome</keyword>
<evidence type="ECO:0000256" key="2">
    <source>
        <dbReference type="SAM" id="MobiDB-lite"/>
    </source>
</evidence>
<dbReference type="Pfam" id="PF03101">
    <property type="entry name" value="FAR1"/>
    <property type="match status" value="1"/>
</dbReference>
<organism evidence="4 5">
    <name type="scientific">Oryza meyeriana var. granulata</name>
    <dbReference type="NCBI Taxonomy" id="110450"/>
    <lineage>
        <taxon>Eukaryota</taxon>
        <taxon>Viridiplantae</taxon>
        <taxon>Streptophyta</taxon>
        <taxon>Embryophyta</taxon>
        <taxon>Tracheophyta</taxon>
        <taxon>Spermatophyta</taxon>
        <taxon>Magnoliopsida</taxon>
        <taxon>Liliopsida</taxon>
        <taxon>Poales</taxon>
        <taxon>Poaceae</taxon>
        <taxon>BOP clade</taxon>
        <taxon>Oryzoideae</taxon>
        <taxon>Oryzeae</taxon>
        <taxon>Oryzinae</taxon>
        <taxon>Oryza</taxon>
        <taxon>Oryza meyeriana</taxon>
    </lineage>
</organism>
<dbReference type="AlphaFoldDB" id="A0A6G1DK36"/>